<evidence type="ECO:0000313" key="3">
    <source>
        <dbReference type="EMBL" id="AIX23195.1"/>
    </source>
</evidence>
<dbReference type="EMBL" id="KJ019099">
    <property type="protein sequence ID" value="AIX31062.1"/>
    <property type="molecule type" value="Genomic_DNA"/>
</dbReference>
<dbReference type="EMBL" id="KJ019105">
    <property type="protein sequence ID" value="AIX32706.1"/>
    <property type="molecule type" value="Genomic_DNA"/>
</dbReference>
<dbReference type="Proteomes" id="UP000185300">
    <property type="component" value="Segment"/>
</dbReference>
<evidence type="ECO:0000313" key="10">
    <source>
        <dbReference type="Proteomes" id="UP000185305"/>
    </source>
</evidence>
<organism evidence="1 11">
    <name type="scientific">Synechococcus phage ACG-2014f</name>
    <dbReference type="NCBI Taxonomy" id="1493511"/>
    <lineage>
        <taxon>Viruses</taxon>
        <taxon>Duplodnaviria</taxon>
        <taxon>Heunggongvirae</taxon>
        <taxon>Uroviricota</taxon>
        <taxon>Caudoviricetes</taxon>
        <taxon>Pantevenvirales</taxon>
        <taxon>Kyanoviridae</taxon>
        <taxon>Atlauavirus</taxon>
        <taxon>Atlauavirus tusconc8</taxon>
    </lineage>
</organism>
<evidence type="ECO:0000313" key="9">
    <source>
        <dbReference type="Proteomes" id="UP000185291"/>
    </source>
</evidence>
<dbReference type="Proteomes" id="UP000185291">
    <property type="component" value="Segment"/>
</dbReference>
<evidence type="ECO:0000313" key="5">
    <source>
        <dbReference type="EMBL" id="AIX31062.1"/>
    </source>
</evidence>
<reference evidence="9 10" key="1">
    <citation type="submission" date="2013-12" db="EMBL/GenBank/DDBJ databases">
        <title>Ecological redundancy of diverse viral populations within a natural community.</title>
        <authorList>
            <person name="Gregory A.C."/>
            <person name="LaButti K."/>
            <person name="Copeland A."/>
            <person name="Woyke T."/>
            <person name="Sullivan M.B."/>
        </authorList>
    </citation>
    <scope>NUCLEOTIDE SEQUENCE [LARGE SCALE GENOMIC DNA]</scope>
    <source>
        <strain evidence="7">Syn7803C12</strain>
        <strain evidence="8">Syn7803C22</strain>
        <strain evidence="1">Syn7803C58</strain>
        <strain evidence="2">Syn7803C6</strain>
        <strain evidence="3">Syn7803C9</strain>
        <strain evidence="5">Syn7803US3</strain>
        <strain evidence="4">Syn7803US37</strain>
        <strain evidence="6">Syn7803US4</strain>
    </source>
</reference>
<dbReference type="EMBL" id="KJ019143">
    <property type="protein sequence ID" value="AIX41367.1"/>
    <property type="molecule type" value="Genomic_DNA"/>
</dbReference>
<evidence type="ECO:0000313" key="4">
    <source>
        <dbReference type="EMBL" id="AIX30482.1"/>
    </source>
</evidence>
<dbReference type="EMBL" id="KJ019097">
    <property type="protein sequence ID" value="AIX30482.1"/>
    <property type="molecule type" value="Genomic_DNA"/>
</dbReference>
<evidence type="ECO:0000313" key="6">
    <source>
        <dbReference type="EMBL" id="AIX32706.1"/>
    </source>
</evidence>
<dbReference type="EMBL" id="KJ019150">
    <property type="protein sequence ID" value="AIX43355.1"/>
    <property type="molecule type" value="Genomic_DNA"/>
</dbReference>
<dbReference type="Proteomes" id="UP000185319">
    <property type="component" value="Segment"/>
</dbReference>
<proteinExistence type="predicted"/>
<dbReference type="Proteomes" id="UP000185305">
    <property type="component" value="Segment"/>
</dbReference>
<dbReference type="Proteomes" id="UP000185318">
    <property type="component" value="Segment"/>
</dbReference>
<dbReference type="Pfam" id="PF23849">
    <property type="entry name" value="Phage_TTP_2"/>
    <property type="match status" value="1"/>
</dbReference>
<dbReference type="EMBL" id="KJ019045">
    <property type="protein sequence ID" value="AIX18304.1"/>
    <property type="molecule type" value="Genomic_DNA"/>
</dbReference>
<dbReference type="Proteomes" id="UP000185313">
    <property type="component" value="Segment"/>
</dbReference>
<evidence type="ECO:0000313" key="7">
    <source>
        <dbReference type="EMBL" id="AIX41367.1"/>
    </source>
</evidence>
<dbReference type="EMBL" id="KJ019066">
    <property type="protein sequence ID" value="AIX23195.1"/>
    <property type="molecule type" value="Genomic_DNA"/>
</dbReference>
<accession>A0A0E3EUY6</accession>
<evidence type="ECO:0000313" key="8">
    <source>
        <dbReference type="EMBL" id="AIX43355.1"/>
    </source>
</evidence>
<dbReference type="InterPro" id="IPR057120">
    <property type="entry name" value="Phage_TTP_2"/>
</dbReference>
<protein>
    <submittedName>
        <fullName evidence="1">Uncharacterized protein</fullName>
    </submittedName>
</protein>
<dbReference type="Proteomes" id="UP000185317">
    <property type="component" value="Segment"/>
</dbReference>
<dbReference type="Proteomes" id="UP000185311">
    <property type="component" value="Segment"/>
</dbReference>
<dbReference type="EMBL" id="KJ019037">
    <property type="protein sequence ID" value="AIX16530.1"/>
    <property type="molecule type" value="Genomic_DNA"/>
</dbReference>
<gene>
    <name evidence="7" type="ORF">Syn7803C12_5</name>
    <name evidence="8" type="ORF">Syn7803C22_5</name>
    <name evidence="1" type="ORF">Syn7803C58_5</name>
    <name evidence="2" type="ORF">Syn7803C6_5</name>
    <name evidence="3" type="ORF">Syn7803C9_5</name>
    <name evidence="4" type="ORF">Syn7803US37_5</name>
    <name evidence="5" type="ORF">Syn7803US3_5</name>
    <name evidence="6" type="ORF">Syn7803US4_5</name>
</gene>
<name>A0A0E3EUY6_9CAUD</name>
<evidence type="ECO:0000313" key="2">
    <source>
        <dbReference type="EMBL" id="AIX18304.1"/>
    </source>
</evidence>
<sequence>MRRDLTLQDVRPLIGNLSRTNIYQVQFGGLSPGLIGYLASRSVGSQFIADGAGLMCYEASLPGSSLSQVQSSNFHGVVENFAHTRVFTPITLSFYCDSGYQTLRMLEHWMEYVVSGNGTAGMAYGGNNYNYRLKYPNDPSDGYKCDSTSVYKFEGDRENGSVMEYSFIGLYPSNLSSVPVRYGPNNEITRVTCSFSYDRYVAGSKRSFDWILGNSNNRDQSNGNFIDQTVRNLVDVGVDFVGNILNRR</sequence>
<evidence type="ECO:0000313" key="1">
    <source>
        <dbReference type="EMBL" id="AIX16530.1"/>
    </source>
</evidence>
<evidence type="ECO:0000313" key="11">
    <source>
        <dbReference type="Proteomes" id="UP000185318"/>
    </source>
</evidence>